<feature type="region of interest" description="Disordered" evidence="1">
    <location>
        <begin position="1"/>
        <end position="74"/>
    </location>
</feature>
<reference evidence="3" key="1">
    <citation type="submission" date="2016-09" db="EMBL/GenBank/DDBJ databases">
        <authorList>
            <person name="Varghese N."/>
            <person name="Submissions S."/>
        </authorList>
    </citation>
    <scope>NUCLEOTIDE SEQUENCE [LARGE SCALE GENOMIC DNA]</scope>
    <source>
        <strain evidence="3">TNe-862</strain>
    </source>
</reference>
<name>A0A1G6S475_9BURK</name>
<protein>
    <submittedName>
        <fullName evidence="2">Uncharacterized protein</fullName>
    </submittedName>
</protein>
<gene>
    <name evidence="2" type="ORF">SAMN05421548_114150</name>
</gene>
<dbReference type="AlphaFoldDB" id="A0A1G6S475"/>
<evidence type="ECO:0000256" key="1">
    <source>
        <dbReference type="SAM" id="MobiDB-lite"/>
    </source>
</evidence>
<feature type="compositionally biased region" description="Pro residues" evidence="1">
    <location>
        <begin position="22"/>
        <end position="44"/>
    </location>
</feature>
<keyword evidence="3" id="KW-1185">Reference proteome</keyword>
<evidence type="ECO:0000313" key="3">
    <source>
        <dbReference type="Proteomes" id="UP000198908"/>
    </source>
</evidence>
<dbReference type="STRING" id="416944.SAMN05421548_114150"/>
<sequence length="106" mass="11486">MPSCKSIDAVRARPWLAHTPQPDEPPPDQPGEPDVPPIGDPPAQPGEVPHSGPRCDRPATSRFRGSRRAGPAVLAAAPERNAVWTRWARWVSWTPGTGETRGVPRC</sequence>
<dbReference type="OrthoDB" id="9975105at2"/>
<dbReference type="EMBL" id="FMYQ01000014">
    <property type="protein sequence ID" value="SDD11501.1"/>
    <property type="molecule type" value="Genomic_DNA"/>
</dbReference>
<dbReference type="Proteomes" id="UP000198908">
    <property type="component" value="Unassembled WGS sequence"/>
</dbReference>
<accession>A0A1G6S475</accession>
<organism evidence="2 3">
    <name type="scientific">Paraburkholderia lycopersici</name>
    <dbReference type="NCBI Taxonomy" id="416944"/>
    <lineage>
        <taxon>Bacteria</taxon>
        <taxon>Pseudomonadati</taxon>
        <taxon>Pseudomonadota</taxon>
        <taxon>Betaproteobacteria</taxon>
        <taxon>Burkholderiales</taxon>
        <taxon>Burkholderiaceae</taxon>
        <taxon>Paraburkholderia</taxon>
    </lineage>
</organism>
<evidence type="ECO:0000313" key="2">
    <source>
        <dbReference type="EMBL" id="SDD11501.1"/>
    </source>
</evidence>
<proteinExistence type="predicted"/>